<dbReference type="Proteomes" id="UP001610432">
    <property type="component" value="Unassembled WGS sequence"/>
</dbReference>
<dbReference type="RefSeq" id="XP_070890098.1">
    <property type="nucleotide sequence ID" value="XM_071025672.1"/>
</dbReference>
<dbReference type="GeneID" id="98140744"/>
<evidence type="ECO:0000256" key="1">
    <source>
        <dbReference type="SAM" id="Phobius"/>
    </source>
</evidence>
<sequence>MSRIRPPSHTSASGLAGLSATIILLILRNKETWRKKGILCCRLRSTYDPPELDPIFQETSRFLPPSLDLSLSHRHSIGAKWSPDVMILWDFWIVLEHWLVFLSTLFVSSWRCDDDNPAPPTGFSPSRSRIKIPSMDNGETARLHAHQ</sequence>
<name>A0ABR4M3E8_9EURO</name>
<protein>
    <submittedName>
        <fullName evidence="2">Uncharacterized protein</fullName>
    </submittedName>
</protein>
<organism evidence="2 3">
    <name type="scientific">Aspergillus lucknowensis</name>
    <dbReference type="NCBI Taxonomy" id="176173"/>
    <lineage>
        <taxon>Eukaryota</taxon>
        <taxon>Fungi</taxon>
        <taxon>Dikarya</taxon>
        <taxon>Ascomycota</taxon>
        <taxon>Pezizomycotina</taxon>
        <taxon>Eurotiomycetes</taxon>
        <taxon>Eurotiomycetidae</taxon>
        <taxon>Eurotiales</taxon>
        <taxon>Aspergillaceae</taxon>
        <taxon>Aspergillus</taxon>
        <taxon>Aspergillus subgen. Nidulantes</taxon>
    </lineage>
</organism>
<keyword evidence="1" id="KW-1133">Transmembrane helix</keyword>
<reference evidence="2 3" key="1">
    <citation type="submission" date="2024-07" db="EMBL/GenBank/DDBJ databases">
        <title>Section-level genome sequencing and comparative genomics of Aspergillus sections Usti and Cavernicolus.</title>
        <authorList>
            <consortium name="Lawrence Berkeley National Laboratory"/>
            <person name="Nybo J.L."/>
            <person name="Vesth T.C."/>
            <person name="Theobald S."/>
            <person name="Frisvad J.C."/>
            <person name="Larsen T.O."/>
            <person name="Kjaerboelling I."/>
            <person name="Rothschild-Mancinelli K."/>
            <person name="Lyhne E.K."/>
            <person name="Kogle M.E."/>
            <person name="Barry K."/>
            <person name="Clum A."/>
            <person name="Na H."/>
            <person name="Ledsgaard L."/>
            <person name="Lin J."/>
            <person name="Lipzen A."/>
            <person name="Kuo A."/>
            <person name="Riley R."/>
            <person name="Mondo S."/>
            <person name="Labutti K."/>
            <person name="Haridas S."/>
            <person name="Pangalinan J."/>
            <person name="Salamov A.A."/>
            <person name="Simmons B.A."/>
            <person name="Magnuson J.K."/>
            <person name="Chen J."/>
            <person name="Drula E."/>
            <person name="Henrissat B."/>
            <person name="Wiebenga A."/>
            <person name="Lubbers R.J."/>
            <person name="Gomes A.C."/>
            <person name="Macurrencykelacurrency M.R."/>
            <person name="Stajich J."/>
            <person name="Grigoriev I.V."/>
            <person name="Mortensen U.H."/>
            <person name="De Vries R.P."/>
            <person name="Baker S.E."/>
            <person name="Andersen M.R."/>
        </authorList>
    </citation>
    <scope>NUCLEOTIDE SEQUENCE [LARGE SCALE GENOMIC DNA]</scope>
    <source>
        <strain evidence="2 3">CBS 449.75</strain>
    </source>
</reference>
<dbReference type="EMBL" id="JBFXLQ010000004">
    <property type="protein sequence ID" value="KAL2871119.1"/>
    <property type="molecule type" value="Genomic_DNA"/>
</dbReference>
<evidence type="ECO:0000313" key="2">
    <source>
        <dbReference type="EMBL" id="KAL2871119.1"/>
    </source>
</evidence>
<keyword evidence="3" id="KW-1185">Reference proteome</keyword>
<gene>
    <name evidence="2" type="ORF">BJX67DRAFT_217150</name>
</gene>
<comment type="caution">
    <text evidence="2">The sequence shown here is derived from an EMBL/GenBank/DDBJ whole genome shotgun (WGS) entry which is preliminary data.</text>
</comment>
<accession>A0ABR4M3E8</accession>
<keyword evidence="1" id="KW-0472">Membrane</keyword>
<feature type="transmembrane region" description="Helical" evidence="1">
    <location>
        <begin position="6"/>
        <end position="27"/>
    </location>
</feature>
<evidence type="ECO:0000313" key="3">
    <source>
        <dbReference type="Proteomes" id="UP001610432"/>
    </source>
</evidence>
<proteinExistence type="predicted"/>
<keyword evidence="1" id="KW-0812">Transmembrane</keyword>